<evidence type="ECO:0000256" key="2">
    <source>
        <dbReference type="ARBA" id="ARBA00023125"/>
    </source>
</evidence>
<protein>
    <submittedName>
        <fullName evidence="5">Transcriptional regulator GntR family</fullName>
    </submittedName>
</protein>
<accession>H0E0Q7</accession>
<keyword evidence="1" id="KW-0805">Transcription regulation</keyword>
<dbReference type="GO" id="GO:0003700">
    <property type="term" value="F:DNA-binding transcription factor activity"/>
    <property type="evidence" value="ECO:0007669"/>
    <property type="project" value="InterPro"/>
</dbReference>
<dbReference type="CDD" id="cd07377">
    <property type="entry name" value="WHTH_GntR"/>
    <property type="match status" value="1"/>
</dbReference>
<dbReference type="SMART" id="SM00345">
    <property type="entry name" value="HTH_GNTR"/>
    <property type="match status" value="1"/>
</dbReference>
<dbReference type="Pfam" id="PF07729">
    <property type="entry name" value="FCD"/>
    <property type="match status" value="1"/>
</dbReference>
<comment type="caution">
    <text evidence="5">The sequence shown here is derived from an EMBL/GenBank/DDBJ whole genome shotgun (WGS) entry which is preliminary data.</text>
</comment>
<keyword evidence="2" id="KW-0238">DNA-binding</keyword>
<dbReference type="SMART" id="SM00895">
    <property type="entry name" value="FCD"/>
    <property type="match status" value="1"/>
</dbReference>
<dbReference type="SUPFAM" id="SSF48008">
    <property type="entry name" value="GntR ligand-binding domain-like"/>
    <property type="match status" value="1"/>
</dbReference>
<dbReference type="InterPro" id="IPR000524">
    <property type="entry name" value="Tscrpt_reg_HTH_GntR"/>
</dbReference>
<evidence type="ECO:0000313" key="6">
    <source>
        <dbReference type="Proteomes" id="UP000005143"/>
    </source>
</evidence>
<dbReference type="PANTHER" id="PTHR43537">
    <property type="entry name" value="TRANSCRIPTIONAL REGULATOR, GNTR FAMILY"/>
    <property type="match status" value="1"/>
</dbReference>
<evidence type="ECO:0000256" key="3">
    <source>
        <dbReference type="ARBA" id="ARBA00023163"/>
    </source>
</evidence>
<dbReference type="SUPFAM" id="SSF46785">
    <property type="entry name" value="Winged helix' DNA-binding domain"/>
    <property type="match status" value="1"/>
</dbReference>
<gene>
    <name evidence="5" type="ORF">PAI11_03650</name>
</gene>
<dbReference type="Proteomes" id="UP000005143">
    <property type="component" value="Unassembled WGS sequence"/>
</dbReference>
<dbReference type="Gene3D" id="1.20.120.530">
    <property type="entry name" value="GntR ligand-binding domain-like"/>
    <property type="match status" value="1"/>
</dbReference>
<feature type="domain" description="HTH gntR-type" evidence="4">
    <location>
        <begin position="13"/>
        <end position="83"/>
    </location>
</feature>
<evidence type="ECO:0000256" key="1">
    <source>
        <dbReference type="ARBA" id="ARBA00023015"/>
    </source>
</evidence>
<evidence type="ECO:0000259" key="4">
    <source>
        <dbReference type="PROSITE" id="PS50949"/>
    </source>
</evidence>
<reference evidence="5 6" key="1">
    <citation type="journal article" date="2013" name="Biodegradation">
        <title>Quantitative proteomic analysis of ibuprofen-degrading Patulibacter sp. strain I11.</title>
        <authorList>
            <person name="Almeida B."/>
            <person name="Kjeldal H."/>
            <person name="Lolas I."/>
            <person name="Knudsen A.D."/>
            <person name="Carvalho G."/>
            <person name="Nielsen K.L."/>
            <person name="Barreto Crespo M.T."/>
            <person name="Stensballe A."/>
            <person name="Nielsen J.L."/>
        </authorList>
    </citation>
    <scope>NUCLEOTIDE SEQUENCE [LARGE SCALE GENOMIC DNA]</scope>
    <source>
        <strain evidence="5 6">I11</strain>
    </source>
</reference>
<dbReference type="OrthoDB" id="9816161at2"/>
<dbReference type="InterPro" id="IPR036388">
    <property type="entry name" value="WH-like_DNA-bd_sf"/>
</dbReference>
<dbReference type="InterPro" id="IPR008920">
    <property type="entry name" value="TF_FadR/GntR_C"/>
</dbReference>
<dbReference type="PRINTS" id="PR00035">
    <property type="entry name" value="HTHGNTR"/>
</dbReference>
<dbReference type="InterPro" id="IPR011711">
    <property type="entry name" value="GntR_C"/>
</dbReference>
<sequence length="237" mass="25499">MADTPFSAPQPVQSAPQQIASSIKQSILDGQLKPGDRLPSEERLAAMFGVSRPTAREALRTLRADHVLVSSRGRTGGYRVAEMSLRALGSSVAEVISLSLSMRTLTYAQLFEVRHALELLSAASAAEHRTAEDLLRLEAALPRPAGAPLDPDAALAADLAFHAALADCTHNPLIIGFVDATSTAFRRFSDEARGIDPQLLFGHLEAVVEAVEAQDGPAAEAAMRRHLEYFARYFELA</sequence>
<dbReference type="AlphaFoldDB" id="H0E0Q7"/>
<proteinExistence type="predicted"/>
<dbReference type="RefSeq" id="WP_007570241.1">
    <property type="nucleotide sequence ID" value="NZ_AGUD01000011.1"/>
</dbReference>
<dbReference type="EMBL" id="AGUD01000011">
    <property type="protein sequence ID" value="EHN12791.1"/>
    <property type="molecule type" value="Genomic_DNA"/>
</dbReference>
<dbReference type="Pfam" id="PF00392">
    <property type="entry name" value="GntR"/>
    <property type="match status" value="1"/>
</dbReference>
<dbReference type="GO" id="GO:0003677">
    <property type="term" value="F:DNA binding"/>
    <property type="evidence" value="ECO:0007669"/>
    <property type="project" value="UniProtKB-KW"/>
</dbReference>
<evidence type="ECO:0000313" key="5">
    <source>
        <dbReference type="EMBL" id="EHN12791.1"/>
    </source>
</evidence>
<dbReference type="Gene3D" id="1.10.10.10">
    <property type="entry name" value="Winged helix-like DNA-binding domain superfamily/Winged helix DNA-binding domain"/>
    <property type="match status" value="1"/>
</dbReference>
<dbReference type="PANTHER" id="PTHR43537:SF5">
    <property type="entry name" value="UXU OPERON TRANSCRIPTIONAL REGULATOR"/>
    <property type="match status" value="1"/>
</dbReference>
<name>H0E0Q7_9ACTN</name>
<dbReference type="InterPro" id="IPR036390">
    <property type="entry name" value="WH_DNA-bd_sf"/>
</dbReference>
<keyword evidence="3" id="KW-0804">Transcription</keyword>
<organism evidence="5 6">
    <name type="scientific">Patulibacter medicamentivorans</name>
    <dbReference type="NCBI Taxonomy" id="1097667"/>
    <lineage>
        <taxon>Bacteria</taxon>
        <taxon>Bacillati</taxon>
        <taxon>Actinomycetota</taxon>
        <taxon>Thermoleophilia</taxon>
        <taxon>Solirubrobacterales</taxon>
        <taxon>Patulibacteraceae</taxon>
        <taxon>Patulibacter</taxon>
    </lineage>
</organism>
<dbReference type="PROSITE" id="PS50949">
    <property type="entry name" value="HTH_GNTR"/>
    <property type="match status" value="1"/>
</dbReference>
<keyword evidence="6" id="KW-1185">Reference proteome</keyword>